<evidence type="ECO:0000313" key="7">
    <source>
        <dbReference type="Proteomes" id="UP000266492"/>
    </source>
</evidence>
<dbReference type="Proteomes" id="UP000435985">
    <property type="component" value="Unassembled WGS sequence"/>
</dbReference>
<dbReference type="Gene3D" id="2.60.40.1740">
    <property type="entry name" value="hypothetical protein (bacova_03559)"/>
    <property type="match status" value="1"/>
</dbReference>
<evidence type="ECO:0000313" key="4">
    <source>
        <dbReference type="EMBL" id="KAA4664658.1"/>
    </source>
</evidence>
<evidence type="ECO:0000313" key="11">
    <source>
        <dbReference type="Proteomes" id="UP000460135"/>
    </source>
</evidence>
<dbReference type="Pfam" id="PF08522">
    <property type="entry name" value="BT_3987-like_N"/>
    <property type="match status" value="1"/>
</dbReference>
<dbReference type="Proteomes" id="UP000365824">
    <property type="component" value="Unassembled WGS sequence"/>
</dbReference>
<gene>
    <name evidence="6" type="ORF">DWX70_22385</name>
    <name evidence="5" type="ORF">F3B53_07660</name>
    <name evidence="4" type="ORF">F3B98_09710</name>
    <name evidence="3" type="ORF">F3F25_11725</name>
    <name evidence="2" type="ORF">F3F51_02520</name>
</gene>
<protein>
    <submittedName>
        <fullName evidence="2">DUF1735 domain-containing protein</fullName>
    </submittedName>
</protein>
<feature type="domain" description="BT-3987-like N-terminal" evidence="1">
    <location>
        <begin position="52"/>
        <end position="161"/>
    </location>
</feature>
<dbReference type="KEGG" id="boa:Bovatus_04265"/>
<dbReference type="EMBL" id="QRVZ01000026">
    <property type="protein sequence ID" value="RGS80140.1"/>
    <property type="molecule type" value="Genomic_DNA"/>
</dbReference>
<evidence type="ECO:0000313" key="2">
    <source>
        <dbReference type="EMBL" id="KAA3808275.1"/>
    </source>
</evidence>
<dbReference type="EMBL" id="VWLB01000017">
    <property type="protein sequence ID" value="KAA3928635.1"/>
    <property type="molecule type" value="Genomic_DNA"/>
</dbReference>
<dbReference type="Proteomes" id="UP000460135">
    <property type="component" value="Unassembled WGS sequence"/>
</dbReference>
<dbReference type="InterPro" id="IPR013728">
    <property type="entry name" value="BT_3987-like_N"/>
</dbReference>
<dbReference type="EMBL" id="VWFC01000006">
    <property type="protein sequence ID" value="KAB1328483.1"/>
    <property type="molecule type" value="Genomic_DNA"/>
</dbReference>
<dbReference type="EMBL" id="VWFO01000009">
    <property type="protein sequence ID" value="KAA4664658.1"/>
    <property type="molecule type" value="Genomic_DNA"/>
</dbReference>
<accession>A0A139LLF4</accession>
<proteinExistence type="predicted"/>
<dbReference type="STRING" id="28116.Bovatus_04265"/>
<dbReference type="Proteomes" id="UP000266492">
    <property type="component" value="Unassembled WGS sequence"/>
</dbReference>
<evidence type="ECO:0000313" key="5">
    <source>
        <dbReference type="EMBL" id="KAB1328483.1"/>
    </source>
</evidence>
<evidence type="ECO:0000313" key="6">
    <source>
        <dbReference type="EMBL" id="RGS80140.1"/>
    </source>
</evidence>
<evidence type="ECO:0000313" key="9">
    <source>
        <dbReference type="Proteomes" id="UP000375690"/>
    </source>
</evidence>
<dbReference type="AlphaFoldDB" id="A0A139LLF4"/>
<evidence type="ECO:0000313" key="8">
    <source>
        <dbReference type="Proteomes" id="UP000365824"/>
    </source>
</evidence>
<reference evidence="6 7" key="1">
    <citation type="submission" date="2018-08" db="EMBL/GenBank/DDBJ databases">
        <title>A genome reference for cultivated species of the human gut microbiota.</title>
        <authorList>
            <person name="Zou Y."/>
            <person name="Xue W."/>
            <person name="Luo G."/>
        </authorList>
    </citation>
    <scope>NUCLEOTIDE SEQUENCE [LARGE SCALE GENOMIC DNA]</scope>
    <source>
        <strain evidence="6 7">AF20-9LB</strain>
    </source>
</reference>
<dbReference type="EMBL" id="VWLX01000002">
    <property type="protein sequence ID" value="KAA3808275.1"/>
    <property type="molecule type" value="Genomic_DNA"/>
</dbReference>
<organism evidence="2 11">
    <name type="scientific">Bacteroides ovatus</name>
    <dbReference type="NCBI Taxonomy" id="28116"/>
    <lineage>
        <taxon>Bacteria</taxon>
        <taxon>Pseudomonadati</taxon>
        <taxon>Bacteroidota</taxon>
        <taxon>Bacteroidia</taxon>
        <taxon>Bacteroidales</taxon>
        <taxon>Bacteroidaceae</taxon>
        <taxon>Bacteroides</taxon>
    </lineage>
</organism>
<comment type="caution">
    <text evidence="2">The sequence shown here is derived from an EMBL/GenBank/DDBJ whole genome shotgun (WGS) entry which is preliminary data.</text>
</comment>
<evidence type="ECO:0000313" key="10">
    <source>
        <dbReference type="Proteomes" id="UP000435985"/>
    </source>
</evidence>
<name>A0A139LLF4_BACOV</name>
<dbReference type="Proteomes" id="UP000375690">
    <property type="component" value="Unassembled WGS sequence"/>
</dbReference>
<evidence type="ECO:0000313" key="3">
    <source>
        <dbReference type="EMBL" id="KAA3928635.1"/>
    </source>
</evidence>
<dbReference type="InterPro" id="IPR017853">
    <property type="entry name" value="GH"/>
</dbReference>
<sequence>MNMINNIKYAFLPVVMFTMATFTSCEEDIEIGNKIDESSYLASTQLSGLLLDENTNKNSSVIELRNNEYSTNVVFRLSKLPQKGVDVQIAVEESYAAIYNTIHETDFEVFPAANVKIANNGTFVLAPDDKVTPSVKVTLTAFDGMEEDKTYIVPLTVTSSTEGVTFTETSKHMVLLVQDYRNKPNTNKGEDAVQTVLYFEVNDTNPLNALEFLTESGKYFFDHIVLFAANINWDPEKQRVYLANNENVQFLLDNNDKYLQPLRKAGMKIIISILGNHDEAGVAQLSDMGAREFARELAAYCRAYNLDGVAFDDEYSNSPDLSNPWLASPSAYAGSRLMYECKAVMPEKIVSLYNLGNMYSSSLQVIDGIEPGQYCDYAVADYGGAAGPGTGMTLKQCAGMSIELRRGSGNSSESTARSRKEAGYGYYMFFALDPSLYGSQVYRCQSVCKGLYDETLVYPSYYYKKNSTEREAIN</sequence>
<dbReference type="Gene3D" id="3.20.20.80">
    <property type="entry name" value="Glycosidases"/>
    <property type="match status" value="1"/>
</dbReference>
<evidence type="ECO:0000259" key="1">
    <source>
        <dbReference type="Pfam" id="PF08522"/>
    </source>
</evidence>
<reference evidence="8 9" key="2">
    <citation type="journal article" date="2019" name="Nat. Med.">
        <title>A library of human gut bacterial isolates paired with longitudinal multiomics data enables mechanistic microbiome research.</title>
        <authorList>
            <person name="Poyet M."/>
            <person name="Groussin M."/>
            <person name="Gibbons S.M."/>
            <person name="Avila-Pacheco J."/>
            <person name="Jiang X."/>
            <person name="Kearney S.M."/>
            <person name="Perrotta A.R."/>
            <person name="Berdy B."/>
            <person name="Zhao S."/>
            <person name="Lieberman T.D."/>
            <person name="Swanson P.K."/>
            <person name="Smith M."/>
            <person name="Roesemann S."/>
            <person name="Alexander J.E."/>
            <person name="Rich S.A."/>
            <person name="Livny J."/>
            <person name="Vlamakis H."/>
            <person name="Clish C."/>
            <person name="Bullock K."/>
            <person name="Deik A."/>
            <person name="Scott J."/>
            <person name="Pierce K.A."/>
            <person name="Xavier R.J."/>
            <person name="Alm E.J."/>
        </authorList>
    </citation>
    <scope>NUCLEOTIDE SEQUENCE [LARGE SCALE GENOMIC DNA]</scope>
    <source>
        <strain evidence="4 10">BIOML-A14</strain>
        <strain evidence="3 8">BIOML-A160</strain>
        <strain evidence="2 11">BIOML-A183</strain>
        <strain evidence="5 9">BIOML-A2</strain>
    </source>
</reference>
<dbReference type="SUPFAM" id="SSF51445">
    <property type="entry name" value="(Trans)glycosidases"/>
    <property type="match status" value="1"/>
</dbReference>
<dbReference type="GeneID" id="69483539"/>
<dbReference type="RefSeq" id="WP_004301366.1">
    <property type="nucleotide sequence ID" value="NZ_CAKJYS010000001.1"/>
</dbReference>